<dbReference type="PIRSF" id="PIRSF021332">
    <property type="entry name" value="DUF1054"/>
    <property type="match status" value="1"/>
</dbReference>
<gene>
    <name evidence="2" type="ORF">G4D61_01755</name>
</gene>
<reference evidence="2 3" key="1">
    <citation type="submission" date="2020-02" db="EMBL/GenBank/DDBJ databases">
        <authorList>
            <person name="Feng H."/>
        </authorList>
    </citation>
    <scope>NUCLEOTIDE SEQUENCE [LARGE SCALE GENOMIC DNA]</scope>
    <source>
        <strain evidence="2 3">Gsoil 114</strain>
    </source>
</reference>
<dbReference type="Pfam" id="PF06335">
    <property type="entry name" value="DUF1054"/>
    <property type="match status" value="1"/>
</dbReference>
<sequence>MNIASFTEQDFQVFNIEGLDARMEQLKQTVRPKLEALGAYFTPTLSAITGEEMFYHVAKHARRTINPPNDTWVAFSSNKRGYKKFPHFQIGLWETHLFIWVAIINECPIKDEIGKKLEKKINPIIENIPSHYVWSNDHTKPNASILNKHELQSLFRRMQVVKKAEMLCGLHIPKNQAIEMSPETLIKTIEDVFIHLLPIYKIV</sequence>
<organism evidence="2 3">
    <name type="scientific">Heyndrickxia ginsengihumi</name>
    <dbReference type="NCBI Taxonomy" id="363870"/>
    <lineage>
        <taxon>Bacteria</taxon>
        <taxon>Bacillati</taxon>
        <taxon>Bacillota</taxon>
        <taxon>Bacilli</taxon>
        <taxon>Bacillales</taxon>
        <taxon>Bacillaceae</taxon>
        <taxon>Heyndrickxia</taxon>
    </lineage>
</organism>
<dbReference type="HAMAP" id="MF_01851">
    <property type="entry name" value="UPF0637"/>
    <property type="match status" value="1"/>
</dbReference>
<dbReference type="EMBL" id="JAAIWK010000002">
    <property type="protein sequence ID" value="NEY18692.1"/>
    <property type="molecule type" value="Genomic_DNA"/>
</dbReference>
<accession>A0A6M0P215</accession>
<evidence type="ECO:0000313" key="3">
    <source>
        <dbReference type="Proteomes" id="UP000476934"/>
    </source>
</evidence>
<dbReference type="Proteomes" id="UP000476934">
    <property type="component" value="Unassembled WGS sequence"/>
</dbReference>
<name>A0A6M0P215_9BACI</name>
<comment type="caution">
    <text evidence="2">The sequence shown here is derived from an EMBL/GenBank/DDBJ whole genome shotgun (WGS) entry which is preliminary data.</text>
</comment>
<dbReference type="RefSeq" id="WP_025730164.1">
    <property type="nucleotide sequence ID" value="NZ_JAAIWK010000002.1"/>
</dbReference>
<dbReference type="InterPro" id="IPR053707">
    <property type="entry name" value="UPF0637_domain_sf"/>
</dbReference>
<dbReference type="SUPFAM" id="SSF142913">
    <property type="entry name" value="YktB/PF0168-like"/>
    <property type="match status" value="1"/>
</dbReference>
<evidence type="ECO:0000256" key="1">
    <source>
        <dbReference type="HAMAP-Rule" id="MF_01851"/>
    </source>
</evidence>
<evidence type="ECO:0000313" key="2">
    <source>
        <dbReference type="EMBL" id="NEY18692.1"/>
    </source>
</evidence>
<reference evidence="2 3" key="2">
    <citation type="submission" date="2020-03" db="EMBL/GenBank/DDBJ databases">
        <title>Bacillus aquiflavi sp. nov., isolated from yellow water of strong flavor Chinese baijiu in Yibin region of China.</title>
        <authorList>
            <person name="Xie J."/>
        </authorList>
    </citation>
    <scope>NUCLEOTIDE SEQUENCE [LARGE SCALE GENOMIC DNA]</scope>
    <source>
        <strain evidence="2 3">Gsoil 114</strain>
    </source>
</reference>
<proteinExistence type="inferred from homology"/>
<comment type="similarity">
    <text evidence="1">Belongs to the UPF0637 family.</text>
</comment>
<dbReference type="AlphaFoldDB" id="A0A6M0P215"/>
<dbReference type="Gene3D" id="3.30.930.20">
    <property type="entry name" value="Protein of unknown function DUF1054"/>
    <property type="match status" value="1"/>
</dbReference>
<dbReference type="InterPro" id="IPR009403">
    <property type="entry name" value="UPF0637"/>
</dbReference>
<protein>
    <recommendedName>
        <fullName evidence="1">UPF0637 protein G4D61_01755</fullName>
    </recommendedName>
</protein>
<keyword evidence="3" id="KW-1185">Reference proteome</keyword>